<dbReference type="EMBL" id="JAEPWM010000006">
    <property type="protein sequence ID" value="MBK6007653.1"/>
    <property type="molecule type" value="Genomic_DNA"/>
</dbReference>
<sequence length="177" mass="18452">MLHAAMAGNTEAGWTRQSLGAALGYGLDYLFLDAVEELGPQACRATYRVPGAAPWLDAHFRGLPVMPGALIAEGFGQAAALLFRFARGLGSDQVVLVARIREASFVALVRPGERLVYSATLTRANARGALVQGEVATAAGPVARIAATLLAADRETLAGCWPAASDTAASHDVAQRH</sequence>
<dbReference type="PANTHER" id="PTHR30272">
    <property type="entry name" value="3-HYDROXYACYL-[ACYL-CARRIER-PROTEIN] DEHYDRATASE"/>
    <property type="match status" value="1"/>
</dbReference>
<comment type="caution">
    <text evidence="2">The sequence shown here is derived from an EMBL/GenBank/DDBJ whole genome shotgun (WGS) entry which is preliminary data.</text>
</comment>
<dbReference type="GO" id="GO:0016829">
    <property type="term" value="F:lyase activity"/>
    <property type="evidence" value="ECO:0007669"/>
    <property type="project" value="UniProtKB-KW"/>
</dbReference>
<dbReference type="InterPro" id="IPR029069">
    <property type="entry name" value="HotDog_dom_sf"/>
</dbReference>
<dbReference type="RefSeq" id="WP_201173550.1">
    <property type="nucleotide sequence ID" value="NZ_JAEPWM010000006.1"/>
</dbReference>
<evidence type="ECO:0000313" key="3">
    <source>
        <dbReference type="Proteomes" id="UP000630528"/>
    </source>
</evidence>
<proteinExistence type="predicted"/>
<evidence type="ECO:0000256" key="1">
    <source>
        <dbReference type="ARBA" id="ARBA00023239"/>
    </source>
</evidence>
<keyword evidence="3" id="KW-1185">Reference proteome</keyword>
<dbReference type="Pfam" id="PF07977">
    <property type="entry name" value="FabA"/>
    <property type="match status" value="1"/>
</dbReference>
<dbReference type="SUPFAM" id="SSF54637">
    <property type="entry name" value="Thioesterase/thiol ester dehydrase-isomerase"/>
    <property type="match status" value="1"/>
</dbReference>
<dbReference type="AlphaFoldDB" id="A0A934WNK0"/>
<dbReference type="PANTHER" id="PTHR30272:SF1">
    <property type="entry name" value="3-HYDROXYACYL-[ACYL-CARRIER-PROTEIN] DEHYDRATASE"/>
    <property type="match status" value="1"/>
</dbReference>
<gene>
    <name evidence="2" type="ORF">JJB11_16255</name>
</gene>
<name>A0A934WNK0_9BURK</name>
<reference evidence="2" key="2">
    <citation type="submission" date="2021-01" db="EMBL/GenBank/DDBJ databases">
        <authorList>
            <person name="Kang M."/>
        </authorList>
    </citation>
    <scope>NUCLEOTIDE SEQUENCE</scope>
    <source>
        <strain evidence="2">KACC 17527</strain>
    </source>
</reference>
<evidence type="ECO:0008006" key="4">
    <source>
        <dbReference type="Google" id="ProtNLM"/>
    </source>
</evidence>
<accession>A0A934WNK0</accession>
<dbReference type="InterPro" id="IPR013114">
    <property type="entry name" value="FabA_FabZ"/>
</dbReference>
<protein>
    <recommendedName>
        <fullName evidence="4">Beta-hydroxyacyl-ACP dehydratase</fullName>
    </recommendedName>
</protein>
<evidence type="ECO:0000313" key="2">
    <source>
        <dbReference type="EMBL" id="MBK6007653.1"/>
    </source>
</evidence>
<dbReference type="Gene3D" id="3.10.129.10">
    <property type="entry name" value="Hotdog Thioesterase"/>
    <property type="match status" value="1"/>
</dbReference>
<dbReference type="Proteomes" id="UP000630528">
    <property type="component" value="Unassembled WGS sequence"/>
</dbReference>
<reference evidence="2" key="1">
    <citation type="journal article" date="2012" name="J. Microbiol. Biotechnol.">
        <title>Ramlibacter ginsenosidimutans sp. nov., with ginsenoside-converting activity.</title>
        <authorList>
            <person name="Wang L."/>
            <person name="An D.S."/>
            <person name="Kim S.G."/>
            <person name="Jin F.X."/>
            <person name="Kim S.C."/>
            <person name="Lee S.T."/>
            <person name="Im W.T."/>
        </authorList>
    </citation>
    <scope>NUCLEOTIDE SEQUENCE</scope>
    <source>
        <strain evidence="2">KACC 17527</strain>
    </source>
</reference>
<organism evidence="2 3">
    <name type="scientific">Ramlibacter ginsenosidimutans</name>
    <dbReference type="NCBI Taxonomy" id="502333"/>
    <lineage>
        <taxon>Bacteria</taxon>
        <taxon>Pseudomonadati</taxon>
        <taxon>Pseudomonadota</taxon>
        <taxon>Betaproteobacteria</taxon>
        <taxon>Burkholderiales</taxon>
        <taxon>Comamonadaceae</taxon>
        <taxon>Ramlibacter</taxon>
    </lineage>
</organism>
<keyword evidence="1" id="KW-0456">Lyase</keyword>